<organism evidence="2 3">
    <name type="scientific">Cochliobolus carbonum (strain 26-R-13)</name>
    <name type="common">Maize leaf spot fungus</name>
    <name type="synonym">Bipolaris zeicola</name>
    <dbReference type="NCBI Taxonomy" id="930089"/>
    <lineage>
        <taxon>Eukaryota</taxon>
        <taxon>Fungi</taxon>
        <taxon>Dikarya</taxon>
        <taxon>Ascomycota</taxon>
        <taxon>Pezizomycotina</taxon>
        <taxon>Dothideomycetes</taxon>
        <taxon>Pleosporomycetidae</taxon>
        <taxon>Pleosporales</taxon>
        <taxon>Pleosporineae</taxon>
        <taxon>Pleosporaceae</taxon>
        <taxon>Bipolaris</taxon>
    </lineage>
</organism>
<keyword evidence="3" id="KW-1185">Reference proteome</keyword>
<evidence type="ECO:0000256" key="1">
    <source>
        <dbReference type="SAM" id="Phobius"/>
    </source>
</evidence>
<feature type="transmembrane region" description="Helical" evidence="1">
    <location>
        <begin position="139"/>
        <end position="160"/>
    </location>
</feature>
<dbReference type="KEGG" id="bze:COCCADRAFT_105087"/>
<dbReference type="AlphaFoldDB" id="W6XXI6"/>
<gene>
    <name evidence="2" type="ORF">COCCADRAFT_105087</name>
</gene>
<proteinExistence type="predicted"/>
<dbReference type="EMBL" id="KI964720">
    <property type="protein sequence ID" value="EUC29990.1"/>
    <property type="molecule type" value="Genomic_DNA"/>
</dbReference>
<dbReference type="HOGENOM" id="CLU_1331727_0_0_1"/>
<evidence type="ECO:0000313" key="2">
    <source>
        <dbReference type="EMBL" id="EUC29990.1"/>
    </source>
</evidence>
<keyword evidence="1" id="KW-0472">Membrane</keyword>
<feature type="transmembrane region" description="Helical" evidence="1">
    <location>
        <begin position="92"/>
        <end position="111"/>
    </location>
</feature>
<sequence>MPAMRMPITFAPSANVSPRLRILQHAQLAIAFLAFFAFLVTFLIPFRQKLFTLSLLYTPLLTSITTIFFVVREQKNAEAGTLSKQKYVKYQVLKMVAAIGMSFIGFIGYLASAPAEADQDVHHPGTQGMWLNGVKIGRWQGLLLWLNFFNWVFLWASLFYSCCMTSKKQGAIALAGDEANIGIDDDTANDEAIARDLQARDPNWQA</sequence>
<feature type="transmembrane region" description="Helical" evidence="1">
    <location>
        <begin position="26"/>
        <end position="44"/>
    </location>
</feature>
<keyword evidence="1" id="KW-1133">Transmembrane helix</keyword>
<name>W6XXI6_COCC2</name>
<feature type="transmembrane region" description="Helical" evidence="1">
    <location>
        <begin position="50"/>
        <end position="71"/>
    </location>
</feature>
<dbReference type="OrthoDB" id="3751104at2759"/>
<reference evidence="2 3" key="1">
    <citation type="journal article" date="2013" name="PLoS Genet.">
        <title>Comparative genome structure, secondary metabolite, and effector coding capacity across Cochliobolus pathogens.</title>
        <authorList>
            <person name="Condon B.J."/>
            <person name="Leng Y."/>
            <person name="Wu D."/>
            <person name="Bushley K.E."/>
            <person name="Ohm R.A."/>
            <person name="Otillar R."/>
            <person name="Martin J."/>
            <person name="Schackwitz W."/>
            <person name="Grimwood J."/>
            <person name="MohdZainudin N."/>
            <person name="Xue C."/>
            <person name="Wang R."/>
            <person name="Manning V.A."/>
            <person name="Dhillon B."/>
            <person name="Tu Z.J."/>
            <person name="Steffenson B.J."/>
            <person name="Salamov A."/>
            <person name="Sun H."/>
            <person name="Lowry S."/>
            <person name="LaButti K."/>
            <person name="Han J."/>
            <person name="Copeland A."/>
            <person name="Lindquist E."/>
            <person name="Barry K."/>
            <person name="Schmutz J."/>
            <person name="Baker S.E."/>
            <person name="Ciuffetti L.M."/>
            <person name="Grigoriev I.V."/>
            <person name="Zhong S."/>
            <person name="Turgeon B.G."/>
        </authorList>
    </citation>
    <scope>NUCLEOTIDE SEQUENCE [LARGE SCALE GENOMIC DNA]</scope>
    <source>
        <strain evidence="2 3">26-R-13</strain>
    </source>
</reference>
<protein>
    <submittedName>
        <fullName evidence="2">Uncharacterized protein</fullName>
    </submittedName>
</protein>
<dbReference type="eggNOG" id="ENOG502T4DP">
    <property type="taxonomic scope" value="Eukaryota"/>
</dbReference>
<accession>W6XXI6</accession>
<dbReference type="GeneID" id="19143144"/>
<evidence type="ECO:0000313" key="3">
    <source>
        <dbReference type="Proteomes" id="UP000053841"/>
    </source>
</evidence>
<dbReference type="Proteomes" id="UP000053841">
    <property type="component" value="Unassembled WGS sequence"/>
</dbReference>
<dbReference type="RefSeq" id="XP_007715716.1">
    <property type="nucleotide sequence ID" value="XM_007717526.1"/>
</dbReference>
<keyword evidence="1" id="KW-0812">Transmembrane</keyword>